<dbReference type="GO" id="GO:0016740">
    <property type="term" value="F:transferase activity"/>
    <property type="evidence" value="ECO:0007669"/>
    <property type="project" value="UniProtKB-KW"/>
</dbReference>
<keyword evidence="2" id="KW-0547">Nucleotide-binding</keyword>
<dbReference type="InterPro" id="IPR018027">
    <property type="entry name" value="Asn/Gln_amidotransferase"/>
</dbReference>
<keyword evidence="8" id="KW-0808">Transferase</keyword>
<dbReference type="GO" id="GO:0050566">
    <property type="term" value="F:asparaginyl-tRNA synthase (glutamine-hydrolyzing) activity"/>
    <property type="evidence" value="ECO:0007669"/>
    <property type="project" value="RHEA"/>
</dbReference>
<accession>A0A645ERB4</accession>
<evidence type="ECO:0000256" key="2">
    <source>
        <dbReference type="ARBA" id="ARBA00022741"/>
    </source>
</evidence>
<dbReference type="InterPro" id="IPR023168">
    <property type="entry name" value="GatB_Yqey_C_2"/>
</dbReference>
<reference evidence="8" key="1">
    <citation type="submission" date="2019-08" db="EMBL/GenBank/DDBJ databases">
        <authorList>
            <person name="Kucharzyk K."/>
            <person name="Murdoch R.W."/>
            <person name="Higgins S."/>
            <person name="Loffler F."/>
        </authorList>
    </citation>
    <scope>NUCLEOTIDE SEQUENCE</scope>
</reference>
<evidence type="ECO:0000256" key="3">
    <source>
        <dbReference type="ARBA" id="ARBA00022840"/>
    </source>
</evidence>
<comment type="catalytic activity">
    <reaction evidence="5">
        <text>L-aspartyl-tRNA(Asn) + L-glutamine + ATP + H2O = L-asparaginyl-tRNA(Asn) + L-glutamate + ADP + phosphate + 2 H(+)</text>
        <dbReference type="Rhea" id="RHEA:14513"/>
        <dbReference type="Rhea" id="RHEA-COMP:9674"/>
        <dbReference type="Rhea" id="RHEA-COMP:9677"/>
        <dbReference type="ChEBI" id="CHEBI:15377"/>
        <dbReference type="ChEBI" id="CHEBI:15378"/>
        <dbReference type="ChEBI" id="CHEBI:29985"/>
        <dbReference type="ChEBI" id="CHEBI:30616"/>
        <dbReference type="ChEBI" id="CHEBI:43474"/>
        <dbReference type="ChEBI" id="CHEBI:58359"/>
        <dbReference type="ChEBI" id="CHEBI:78515"/>
        <dbReference type="ChEBI" id="CHEBI:78516"/>
        <dbReference type="ChEBI" id="CHEBI:456216"/>
    </reaction>
</comment>
<comment type="catalytic activity">
    <reaction evidence="6">
        <text>L-glutamyl-tRNA(Gln) + L-glutamine + ATP + H2O = L-glutaminyl-tRNA(Gln) + L-glutamate + ADP + phosphate + H(+)</text>
        <dbReference type="Rhea" id="RHEA:17521"/>
        <dbReference type="Rhea" id="RHEA-COMP:9681"/>
        <dbReference type="Rhea" id="RHEA-COMP:9684"/>
        <dbReference type="ChEBI" id="CHEBI:15377"/>
        <dbReference type="ChEBI" id="CHEBI:15378"/>
        <dbReference type="ChEBI" id="CHEBI:29985"/>
        <dbReference type="ChEBI" id="CHEBI:30616"/>
        <dbReference type="ChEBI" id="CHEBI:43474"/>
        <dbReference type="ChEBI" id="CHEBI:58359"/>
        <dbReference type="ChEBI" id="CHEBI:78520"/>
        <dbReference type="ChEBI" id="CHEBI:78521"/>
        <dbReference type="ChEBI" id="CHEBI:456216"/>
    </reaction>
</comment>
<protein>
    <submittedName>
        <fullName evidence="8">Aspartyl/glutamyl-tRNA(Asn/Gln) amidotransferase subunit B</fullName>
        <ecNumber evidence="8">6.3.5.-</ecNumber>
    </submittedName>
</protein>
<sequence>MLSEGGNPKDIASKLGYALINDDSEIVKFVNEVLDANPQSIVDFKGGKDRAFGFLVGQVMKASHGKVNPALTSKILMEELKRR</sequence>
<dbReference type="GO" id="GO:0050567">
    <property type="term" value="F:glutaminyl-tRNA synthase (glutamine-hydrolyzing) activity"/>
    <property type="evidence" value="ECO:0007669"/>
    <property type="project" value="RHEA"/>
</dbReference>
<evidence type="ECO:0000259" key="7">
    <source>
        <dbReference type="SMART" id="SM00845"/>
    </source>
</evidence>
<dbReference type="SMART" id="SM00845">
    <property type="entry name" value="GatB_Yqey"/>
    <property type="match status" value="1"/>
</dbReference>
<keyword evidence="1 8" id="KW-0436">Ligase</keyword>
<name>A0A645ERB4_9ZZZZ</name>
<dbReference type="GO" id="GO:0006412">
    <property type="term" value="P:translation"/>
    <property type="evidence" value="ECO:0007669"/>
    <property type="project" value="UniProtKB-KW"/>
</dbReference>
<dbReference type="EC" id="6.3.5.-" evidence="8"/>
<evidence type="ECO:0000256" key="1">
    <source>
        <dbReference type="ARBA" id="ARBA00022598"/>
    </source>
</evidence>
<keyword evidence="3" id="KW-0067">ATP-binding</keyword>
<dbReference type="EMBL" id="VSSQ01049817">
    <property type="protein sequence ID" value="MPN03900.1"/>
    <property type="molecule type" value="Genomic_DNA"/>
</dbReference>
<dbReference type="PANTHER" id="PTHR11659:SF0">
    <property type="entry name" value="GLUTAMYL-TRNA(GLN) AMIDOTRANSFERASE SUBUNIT B, MITOCHONDRIAL"/>
    <property type="match status" value="1"/>
</dbReference>
<dbReference type="GO" id="GO:0070681">
    <property type="term" value="P:glutaminyl-tRNAGln biosynthesis via transamidation"/>
    <property type="evidence" value="ECO:0007669"/>
    <property type="project" value="TreeGrafter"/>
</dbReference>
<feature type="domain" description="Asn/Gln amidotransferase" evidence="7">
    <location>
        <begin position="1"/>
        <end position="80"/>
    </location>
</feature>
<gene>
    <name evidence="8" type="primary">gatB_30</name>
    <name evidence="8" type="ORF">SDC9_151135</name>
</gene>
<dbReference type="AlphaFoldDB" id="A0A645ERB4"/>
<evidence type="ECO:0000313" key="8">
    <source>
        <dbReference type="EMBL" id="MPN03900.1"/>
    </source>
</evidence>
<dbReference type="GO" id="GO:0005524">
    <property type="term" value="F:ATP binding"/>
    <property type="evidence" value="ECO:0007669"/>
    <property type="project" value="UniProtKB-KW"/>
</dbReference>
<keyword evidence="4" id="KW-0648">Protein biosynthesis</keyword>
<comment type="caution">
    <text evidence="8">The sequence shown here is derived from an EMBL/GenBank/DDBJ whole genome shotgun (WGS) entry which is preliminary data.</text>
</comment>
<organism evidence="8">
    <name type="scientific">bioreactor metagenome</name>
    <dbReference type="NCBI Taxonomy" id="1076179"/>
    <lineage>
        <taxon>unclassified sequences</taxon>
        <taxon>metagenomes</taxon>
        <taxon>ecological metagenomes</taxon>
    </lineage>
</organism>
<evidence type="ECO:0000256" key="4">
    <source>
        <dbReference type="ARBA" id="ARBA00022917"/>
    </source>
</evidence>
<dbReference type="InterPro" id="IPR003789">
    <property type="entry name" value="Asn/Gln_tRNA_amidoTrase-B-like"/>
</dbReference>
<dbReference type="PANTHER" id="PTHR11659">
    <property type="entry name" value="GLUTAMYL-TRNA GLN AMIDOTRANSFERASE SUBUNIT B MITOCHONDRIAL AND PROKARYOTIC PET112-RELATED"/>
    <property type="match status" value="1"/>
</dbReference>
<dbReference type="Gene3D" id="1.10.10.410">
    <property type="match status" value="1"/>
</dbReference>
<dbReference type="FunFam" id="1.10.10.410:FF:000001">
    <property type="entry name" value="Aspartyl/glutamyl-tRNA(Asn/Gln) amidotransferase subunit B"/>
    <property type="match status" value="1"/>
</dbReference>
<dbReference type="Pfam" id="PF02637">
    <property type="entry name" value="GatB_Yqey"/>
    <property type="match status" value="1"/>
</dbReference>
<dbReference type="SUPFAM" id="SSF89095">
    <property type="entry name" value="GatB/YqeY motif"/>
    <property type="match status" value="1"/>
</dbReference>
<dbReference type="InterPro" id="IPR017959">
    <property type="entry name" value="Asn/Gln-tRNA_amidoTrfase_suB/E"/>
</dbReference>
<proteinExistence type="predicted"/>
<evidence type="ECO:0000256" key="6">
    <source>
        <dbReference type="ARBA" id="ARBA00047913"/>
    </source>
</evidence>
<evidence type="ECO:0000256" key="5">
    <source>
        <dbReference type="ARBA" id="ARBA00047380"/>
    </source>
</evidence>